<dbReference type="PROSITE" id="PS00551">
    <property type="entry name" value="MOLYBDOPTERIN_PROK_1"/>
    <property type="match status" value="1"/>
</dbReference>
<dbReference type="PROSITE" id="PS51318">
    <property type="entry name" value="TAT"/>
    <property type="match status" value="1"/>
</dbReference>
<dbReference type="PANTHER" id="PTHR43105">
    <property type="entry name" value="RESPIRATORY NITRATE REDUCTASE"/>
    <property type="match status" value="1"/>
</dbReference>
<evidence type="ECO:0000256" key="8">
    <source>
        <dbReference type="ARBA" id="ARBA00022729"/>
    </source>
</evidence>
<evidence type="ECO:0000256" key="9">
    <source>
        <dbReference type="ARBA" id="ARBA00022982"/>
    </source>
</evidence>
<name>A0A3B0TGK7_9ZZZZ</name>
<dbReference type="InterPro" id="IPR050123">
    <property type="entry name" value="Prok_molybdopt-oxidoreductase"/>
</dbReference>
<keyword evidence="4" id="KW-0813">Transport</keyword>
<dbReference type="GO" id="GO:0016020">
    <property type="term" value="C:membrane"/>
    <property type="evidence" value="ECO:0007669"/>
    <property type="project" value="TreeGrafter"/>
</dbReference>
<evidence type="ECO:0000313" key="15">
    <source>
        <dbReference type="EMBL" id="VAW17775.1"/>
    </source>
</evidence>
<evidence type="ECO:0000256" key="10">
    <source>
        <dbReference type="ARBA" id="ARBA00023002"/>
    </source>
</evidence>
<keyword evidence="7" id="KW-0479">Metal-binding</keyword>
<keyword evidence="8" id="KW-0732">Signal</keyword>
<dbReference type="Pfam" id="PF00384">
    <property type="entry name" value="Molybdopterin"/>
    <property type="match status" value="1"/>
</dbReference>
<sequence>MTLSASRRNFLKASAVAATASAAGIAVPGTKSALAQQNDIIRWDKAPCRFCGTGCSVLLGVSKDKVVATQGDPDSPVNRGLICIKGYFLAKIMYGKDRLTKPLLRKKGGKYAKDGEFEEVSWDEAFDIMAEKWVAARKAKGPKGIGMFGSGQWTIWEGYAAQKLLKAGFRSNSLEPNARHCMASAVGAFMRAFGLDEPAGVYDDLEHADAFVLWGANMAEMHPILWARLTNTRLTKEGSEVHVLSTFENRSFELADNTMVFEPQTDLAIANYIANYIIQNKAYNQDFLDKHVNFTKTPTDIGYGLRPDDPREKAAKNPGKGKLSKITFEEYAKSVEPYTLEYTAKLSKVPAEQLKKLAKIYADPDKKVTSYWTMGFNQHTRGVWVNGLVYNIHLLMGKISEPGNSPFSLTGQPSACGTAREVGTFTHRLPADMVVKNPKHRAFAEKIWNLPEGTIPGGDMIHAVAMHRALKDGVMNCFWVMCNNNMQAAANMNDESLPGWRNPDNFITVSDPYPTISAVAADLILPTAMWTEKEGAYGNAERRTQFWREQVSPPGESRSDVWQITEFSKRIKVEDVWPAELLDKAPEHKGKTLYQILYANGEVDKFPYEKGTVKDDRGNVYENHEAEEYGYYLQKGLFEEYRRFQFNGPKKGHEMAEFDVYHKNRGLRWPVIDGKETLWRYREGYDPHVAKGEGVNFYGKPDGRANIITAPYEPAAEVPDDEFDLWLCTGRVLEHWHSGSMTQRVPELHRAVPDAVLFMNPKDAKKRKLRDGSKCKIETKRGEMVTRVETRGRNKPPEGLVFIAFFDEARLVNKLTLDQTDPLSKETDYKKCSCKVSKA</sequence>
<dbReference type="GO" id="GO:0043546">
    <property type="term" value="F:molybdopterin cofactor binding"/>
    <property type="evidence" value="ECO:0007669"/>
    <property type="project" value="InterPro"/>
</dbReference>
<protein>
    <submittedName>
        <fullName evidence="15">Periplasmic nitrate reductase</fullName>
        <ecNumber evidence="15">1.7.99.4</ecNumber>
    </submittedName>
</protein>
<dbReference type="SMART" id="SM00926">
    <property type="entry name" value="Molybdop_Fe4S4"/>
    <property type="match status" value="1"/>
</dbReference>
<comment type="similarity">
    <text evidence="3">Belongs to the prokaryotic molybdopterin-containing oxidoreductase family. NasA/NapA/NarB subfamily.</text>
</comment>
<keyword evidence="5" id="KW-0004">4Fe-4S</keyword>
<evidence type="ECO:0000256" key="2">
    <source>
        <dbReference type="ARBA" id="ARBA00001966"/>
    </source>
</evidence>
<dbReference type="Gene3D" id="3.40.228.10">
    <property type="entry name" value="Dimethylsulfoxide Reductase, domain 2"/>
    <property type="match status" value="1"/>
</dbReference>
<evidence type="ECO:0000259" key="14">
    <source>
        <dbReference type="PROSITE" id="PS51669"/>
    </source>
</evidence>
<dbReference type="NCBIfam" id="TIGR01706">
    <property type="entry name" value="NAPA"/>
    <property type="match status" value="1"/>
</dbReference>
<dbReference type="FunFam" id="2.40.40.20:FF:000005">
    <property type="entry name" value="Periplasmic nitrate reductase"/>
    <property type="match status" value="1"/>
</dbReference>
<keyword evidence="12" id="KW-0411">Iron-sulfur</keyword>
<evidence type="ECO:0000256" key="12">
    <source>
        <dbReference type="ARBA" id="ARBA00023014"/>
    </source>
</evidence>
<dbReference type="Gene3D" id="3.40.50.740">
    <property type="match status" value="1"/>
</dbReference>
<evidence type="ECO:0000256" key="13">
    <source>
        <dbReference type="ARBA" id="ARBA00023063"/>
    </source>
</evidence>
<evidence type="ECO:0000256" key="3">
    <source>
        <dbReference type="ARBA" id="ARBA00008747"/>
    </source>
</evidence>
<keyword evidence="13" id="KW-0534">Nitrate assimilation</keyword>
<dbReference type="EC" id="1.7.99.4" evidence="15"/>
<dbReference type="PROSITE" id="PS51669">
    <property type="entry name" value="4FE4S_MOW_BIS_MGD"/>
    <property type="match status" value="1"/>
</dbReference>
<keyword evidence="6" id="KW-0500">Molybdenum</keyword>
<dbReference type="HAMAP" id="MF_01630">
    <property type="entry name" value="Nitrate_reduct_NapA"/>
    <property type="match status" value="1"/>
</dbReference>
<keyword evidence="9" id="KW-0249">Electron transport</keyword>
<evidence type="ECO:0000256" key="1">
    <source>
        <dbReference type="ARBA" id="ARBA00001942"/>
    </source>
</evidence>
<dbReference type="InterPro" id="IPR041957">
    <property type="entry name" value="CT_Nitrate-R-NapA-like"/>
</dbReference>
<dbReference type="Gene3D" id="2.40.40.20">
    <property type="match status" value="1"/>
</dbReference>
<feature type="domain" description="4Fe-4S Mo/W bis-MGD-type" evidence="14">
    <location>
        <begin position="41"/>
        <end position="97"/>
    </location>
</feature>
<dbReference type="InterPro" id="IPR019546">
    <property type="entry name" value="TAT_signal_bac_arc"/>
</dbReference>
<accession>A0A3B0TGK7</accession>
<dbReference type="SUPFAM" id="SSF53706">
    <property type="entry name" value="Formate dehydrogenase/DMSO reductase, domains 1-3"/>
    <property type="match status" value="1"/>
</dbReference>
<dbReference type="EMBL" id="UOEM01000108">
    <property type="protein sequence ID" value="VAW17775.1"/>
    <property type="molecule type" value="Genomic_DNA"/>
</dbReference>
<keyword evidence="11" id="KW-0408">Iron</keyword>
<dbReference type="InterPro" id="IPR006656">
    <property type="entry name" value="Mopterin_OxRdtase"/>
</dbReference>
<comment type="cofactor">
    <cofactor evidence="1">
        <name>Mo-bis(molybdopterin guanine dinucleotide)</name>
        <dbReference type="ChEBI" id="CHEBI:60539"/>
    </cofactor>
</comment>
<keyword evidence="10 15" id="KW-0560">Oxidoreductase</keyword>
<evidence type="ECO:0000256" key="7">
    <source>
        <dbReference type="ARBA" id="ARBA00022723"/>
    </source>
</evidence>
<dbReference type="AlphaFoldDB" id="A0A3B0TGK7"/>
<dbReference type="GO" id="GO:0008940">
    <property type="term" value="F:nitrate reductase activity"/>
    <property type="evidence" value="ECO:0007669"/>
    <property type="project" value="InterPro"/>
</dbReference>
<evidence type="ECO:0000256" key="5">
    <source>
        <dbReference type="ARBA" id="ARBA00022485"/>
    </source>
</evidence>
<evidence type="ECO:0000256" key="11">
    <source>
        <dbReference type="ARBA" id="ARBA00023004"/>
    </source>
</evidence>
<dbReference type="PANTHER" id="PTHR43105:SF11">
    <property type="entry name" value="PERIPLASMIC NITRATE REDUCTASE"/>
    <property type="match status" value="1"/>
</dbReference>
<dbReference type="GO" id="GO:0030151">
    <property type="term" value="F:molybdenum ion binding"/>
    <property type="evidence" value="ECO:0007669"/>
    <property type="project" value="InterPro"/>
</dbReference>
<dbReference type="InterPro" id="IPR006311">
    <property type="entry name" value="TAT_signal"/>
</dbReference>
<dbReference type="InterPro" id="IPR006657">
    <property type="entry name" value="MoPterin_dinucl-bd_dom"/>
</dbReference>
<dbReference type="CDD" id="cd02791">
    <property type="entry name" value="MopB_CT_Nitrate-R-NapA-like"/>
    <property type="match status" value="1"/>
</dbReference>
<dbReference type="GO" id="GO:0051539">
    <property type="term" value="F:4 iron, 4 sulfur cluster binding"/>
    <property type="evidence" value="ECO:0007669"/>
    <property type="project" value="UniProtKB-KW"/>
</dbReference>
<dbReference type="NCBIfam" id="NF010055">
    <property type="entry name" value="PRK13532.1"/>
    <property type="match status" value="1"/>
</dbReference>
<dbReference type="InterPro" id="IPR027467">
    <property type="entry name" value="MopterinOxRdtase_cofactor_BS"/>
</dbReference>
<gene>
    <name evidence="15" type="ORF">MNBD_ALPHA09-332</name>
</gene>
<dbReference type="GO" id="GO:0009325">
    <property type="term" value="C:nitrate reductase complex"/>
    <property type="evidence" value="ECO:0007669"/>
    <property type="project" value="TreeGrafter"/>
</dbReference>
<evidence type="ECO:0000256" key="6">
    <source>
        <dbReference type="ARBA" id="ARBA00022505"/>
    </source>
</evidence>
<evidence type="ECO:0000256" key="4">
    <source>
        <dbReference type="ARBA" id="ARBA00022448"/>
    </source>
</evidence>
<comment type="cofactor">
    <cofactor evidence="2">
        <name>[4Fe-4S] cluster</name>
        <dbReference type="ChEBI" id="CHEBI:49883"/>
    </cofactor>
</comment>
<dbReference type="GO" id="GO:0042128">
    <property type="term" value="P:nitrate assimilation"/>
    <property type="evidence" value="ECO:0007669"/>
    <property type="project" value="UniProtKB-KW"/>
</dbReference>
<organism evidence="15">
    <name type="scientific">hydrothermal vent metagenome</name>
    <dbReference type="NCBI Taxonomy" id="652676"/>
    <lineage>
        <taxon>unclassified sequences</taxon>
        <taxon>metagenomes</taxon>
        <taxon>ecological metagenomes</taxon>
    </lineage>
</organism>
<proteinExistence type="inferred from homology"/>
<dbReference type="InterPro" id="IPR006963">
    <property type="entry name" value="Mopterin_OxRdtase_4Fe-4S_dom"/>
</dbReference>
<dbReference type="InterPro" id="IPR009010">
    <property type="entry name" value="Asp_de-COase-like_dom_sf"/>
</dbReference>
<dbReference type="Gene3D" id="3.30.200.210">
    <property type="match status" value="1"/>
</dbReference>
<dbReference type="Pfam" id="PF04879">
    <property type="entry name" value="Molybdop_Fe4S4"/>
    <property type="match status" value="1"/>
</dbReference>
<reference evidence="15" key="1">
    <citation type="submission" date="2018-06" db="EMBL/GenBank/DDBJ databases">
        <authorList>
            <person name="Zhirakovskaya E."/>
        </authorList>
    </citation>
    <scope>NUCLEOTIDE SEQUENCE</scope>
</reference>
<dbReference type="NCBIfam" id="TIGR01409">
    <property type="entry name" value="TAT_signal_seq"/>
    <property type="match status" value="1"/>
</dbReference>
<dbReference type="Pfam" id="PF01568">
    <property type="entry name" value="Molydop_binding"/>
    <property type="match status" value="1"/>
</dbReference>
<dbReference type="InterPro" id="IPR010051">
    <property type="entry name" value="Periplasm_NO3_reductase_lsu"/>
</dbReference>
<dbReference type="SUPFAM" id="SSF50692">
    <property type="entry name" value="ADC-like"/>
    <property type="match status" value="1"/>
</dbReference>